<dbReference type="AlphaFoldDB" id="A0AAV9FMF7"/>
<dbReference type="InterPro" id="IPR017972">
    <property type="entry name" value="Cyt_P450_CS"/>
</dbReference>
<keyword evidence="7" id="KW-1133">Transmembrane helix</keyword>
<comment type="subcellular location">
    <subcellularLocation>
        <location evidence="2">Membrane</location>
        <topology evidence="2">Single-pass membrane protein</topology>
    </subcellularLocation>
</comment>
<dbReference type="PANTHER" id="PTHR47956:SF4">
    <property type="entry name" value="CYTOCHROME P450 71A21-RELATED"/>
    <property type="match status" value="1"/>
</dbReference>
<evidence type="ECO:0000256" key="7">
    <source>
        <dbReference type="ARBA" id="ARBA00022989"/>
    </source>
</evidence>
<keyword evidence="9 12" id="KW-0408">Iron</keyword>
<evidence type="ECO:0000256" key="13">
    <source>
        <dbReference type="RuleBase" id="RU000461"/>
    </source>
</evidence>
<keyword evidence="15" id="KW-1185">Reference proteome</keyword>
<evidence type="ECO:0000313" key="15">
    <source>
        <dbReference type="Proteomes" id="UP001180020"/>
    </source>
</evidence>
<dbReference type="FunFam" id="1.10.630.10:FF:000126">
    <property type="entry name" value="Predicted protein"/>
    <property type="match status" value="1"/>
</dbReference>
<dbReference type="InterPro" id="IPR036396">
    <property type="entry name" value="Cyt_P450_sf"/>
</dbReference>
<evidence type="ECO:0000256" key="2">
    <source>
        <dbReference type="ARBA" id="ARBA00004167"/>
    </source>
</evidence>
<evidence type="ECO:0000256" key="5">
    <source>
        <dbReference type="ARBA" id="ARBA00022692"/>
    </source>
</evidence>
<dbReference type="PROSITE" id="PS00086">
    <property type="entry name" value="CYTOCHROME_P450"/>
    <property type="match status" value="1"/>
</dbReference>
<evidence type="ECO:0000256" key="1">
    <source>
        <dbReference type="ARBA" id="ARBA00001971"/>
    </source>
</evidence>
<dbReference type="GO" id="GO:0016705">
    <property type="term" value="F:oxidoreductase activity, acting on paired donors, with incorporation or reduction of molecular oxygen"/>
    <property type="evidence" value="ECO:0007669"/>
    <property type="project" value="InterPro"/>
</dbReference>
<dbReference type="Proteomes" id="UP001180020">
    <property type="component" value="Unassembled WGS sequence"/>
</dbReference>
<feature type="binding site" description="axial binding residue" evidence="12">
    <location>
        <position position="128"/>
    </location>
    <ligand>
        <name>heme</name>
        <dbReference type="ChEBI" id="CHEBI:30413"/>
    </ligand>
    <ligandPart>
        <name>Fe</name>
        <dbReference type="ChEBI" id="CHEBI:18248"/>
    </ligandPart>
</feature>
<comment type="caution">
    <text evidence="14">The sequence shown here is derived from an EMBL/GenBank/DDBJ whole genome shotgun (WGS) entry which is preliminary data.</text>
</comment>
<dbReference type="InterPro" id="IPR002401">
    <property type="entry name" value="Cyt_P450_E_grp-I"/>
</dbReference>
<dbReference type="GO" id="GO:0004497">
    <property type="term" value="F:monooxygenase activity"/>
    <property type="evidence" value="ECO:0007669"/>
    <property type="project" value="UniProtKB-KW"/>
</dbReference>
<evidence type="ECO:0000256" key="6">
    <source>
        <dbReference type="ARBA" id="ARBA00022723"/>
    </source>
</evidence>
<dbReference type="GO" id="GO:0005506">
    <property type="term" value="F:iron ion binding"/>
    <property type="evidence" value="ECO:0007669"/>
    <property type="project" value="InterPro"/>
</dbReference>
<reference evidence="14" key="2">
    <citation type="submission" date="2023-06" db="EMBL/GenBank/DDBJ databases">
        <authorList>
            <person name="Ma L."/>
            <person name="Liu K.-W."/>
            <person name="Li Z."/>
            <person name="Hsiao Y.-Y."/>
            <person name="Qi Y."/>
            <person name="Fu T."/>
            <person name="Tang G."/>
            <person name="Zhang D."/>
            <person name="Sun W.-H."/>
            <person name="Liu D.-K."/>
            <person name="Li Y."/>
            <person name="Chen G.-Z."/>
            <person name="Liu X.-D."/>
            <person name="Liao X.-Y."/>
            <person name="Jiang Y.-T."/>
            <person name="Yu X."/>
            <person name="Hao Y."/>
            <person name="Huang J."/>
            <person name="Zhao X.-W."/>
            <person name="Ke S."/>
            <person name="Chen Y.-Y."/>
            <person name="Wu W.-L."/>
            <person name="Hsu J.-L."/>
            <person name="Lin Y.-F."/>
            <person name="Huang M.-D."/>
            <person name="Li C.-Y."/>
            <person name="Huang L."/>
            <person name="Wang Z.-W."/>
            <person name="Zhao X."/>
            <person name="Zhong W.-Y."/>
            <person name="Peng D.-H."/>
            <person name="Ahmad S."/>
            <person name="Lan S."/>
            <person name="Zhang J.-S."/>
            <person name="Tsai W.-C."/>
            <person name="Van De Peer Y."/>
            <person name="Liu Z.-J."/>
        </authorList>
    </citation>
    <scope>NUCLEOTIDE SEQUENCE</scope>
    <source>
        <strain evidence="14">CP</strain>
        <tissue evidence="14">Leaves</tissue>
    </source>
</reference>
<evidence type="ECO:0000256" key="11">
    <source>
        <dbReference type="ARBA" id="ARBA00023136"/>
    </source>
</evidence>
<keyword evidence="5" id="KW-0812">Transmembrane</keyword>
<proteinExistence type="inferred from homology"/>
<name>A0AAV9FMF7_ACOCL</name>
<dbReference type="PRINTS" id="PR00463">
    <property type="entry name" value="EP450I"/>
</dbReference>
<comment type="cofactor">
    <cofactor evidence="1 12">
        <name>heme</name>
        <dbReference type="ChEBI" id="CHEBI:30413"/>
    </cofactor>
</comment>
<keyword evidence="8 13" id="KW-0560">Oxidoreductase</keyword>
<protein>
    <submittedName>
        <fullName evidence="14">5-epiaristolochene 1,3-dihydroxylase</fullName>
    </submittedName>
</protein>
<evidence type="ECO:0000256" key="3">
    <source>
        <dbReference type="ARBA" id="ARBA00010617"/>
    </source>
</evidence>
<dbReference type="EMBL" id="JAUJYO010000001">
    <property type="protein sequence ID" value="KAK1326178.1"/>
    <property type="molecule type" value="Genomic_DNA"/>
</dbReference>
<organism evidence="14 15">
    <name type="scientific">Acorus calamus</name>
    <name type="common">Sweet flag</name>
    <dbReference type="NCBI Taxonomy" id="4465"/>
    <lineage>
        <taxon>Eukaryota</taxon>
        <taxon>Viridiplantae</taxon>
        <taxon>Streptophyta</taxon>
        <taxon>Embryophyta</taxon>
        <taxon>Tracheophyta</taxon>
        <taxon>Spermatophyta</taxon>
        <taxon>Magnoliopsida</taxon>
        <taxon>Liliopsida</taxon>
        <taxon>Acoraceae</taxon>
        <taxon>Acorus</taxon>
    </lineage>
</organism>
<reference evidence="14" key="1">
    <citation type="journal article" date="2023" name="Nat. Commun.">
        <title>Diploid and tetraploid genomes of Acorus and the evolution of monocots.</title>
        <authorList>
            <person name="Ma L."/>
            <person name="Liu K.W."/>
            <person name="Li Z."/>
            <person name="Hsiao Y.Y."/>
            <person name="Qi Y."/>
            <person name="Fu T."/>
            <person name="Tang G.D."/>
            <person name="Zhang D."/>
            <person name="Sun W.H."/>
            <person name="Liu D.K."/>
            <person name="Li Y."/>
            <person name="Chen G.Z."/>
            <person name="Liu X.D."/>
            <person name="Liao X.Y."/>
            <person name="Jiang Y.T."/>
            <person name="Yu X."/>
            <person name="Hao Y."/>
            <person name="Huang J."/>
            <person name="Zhao X.W."/>
            <person name="Ke S."/>
            <person name="Chen Y.Y."/>
            <person name="Wu W.L."/>
            <person name="Hsu J.L."/>
            <person name="Lin Y.F."/>
            <person name="Huang M.D."/>
            <person name="Li C.Y."/>
            <person name="Huang L."/>
            <person name="Wang Z.W."/>
            <person name="Zhao X."/>
            <person name="Zhong W.Y."/>
            <person name="Peng D.H."/>
            <person name="Ahmad S."/>
            <person name="Lan S."/>
            <person name="Zhang J.S."/>
            <person name="Tsai W.C."/>
            <person name="Van de Peer Y."/>
            <person name="Liu Z.J."/>
        </authorList>
    </citation>
    <scope>NUCLEOTIDE SEQUENCE</scope>
    <source>
        <strain evidence="14">CP</strain>
    </source>
</reference>
<sequence length="187" mass="21194">MAELIKNPIVMKVVQTEIREAMEAVKSSVGESDVAKLLYLKAVVKEGLRLHPPGPLLIPHESIKGTTVQDYHIPAKTRIIINAWAIGRDTKYWEAAEEFRPERFLDGSLDFKGNNFQFTPFGAGRRICPGMSFAVSEVELTLANLLYRFDWKLPEGMGLLEEFNMDEAPGIIVKRKYNIRLIATPYQ</sequence>
<evidence type="ECO:0000313" key="14">
    <source>
        <dbReference type="EMBL" id="KAK1326178.1"/>
    </source>
</evidence>
<dbReference type="Pfam" id="PF00067">
    <property type="entry name" value="p450"/>
    <property type="match status" value="1"/>
</dbReference>
<dbReference type="PANTHER" id="PTHR47956">
    <property type="entry name" value="CYTOCHROME P450 71B11-RELATED"/>
    <property type="match status" value="1"/>
</dbReference>
<evidence type="ECO:0000256" key="10">
    <source>
        <dbReference type="ARBA" id="ARBA00023033"/>
    </source>
</evidence>
<dbReference type="PRINTS" id="PR00385">
    <property type="entry name" value="P450"/>
</dbReference>
<accession>A0AAV9FMF7</accession>
<gene>
    <name evidence="14" type="primary">CYP71D20</name>
    <name evidence="14" type="ORF">QJS10_CPA01g02063</name>
</gene>
<dbReference type="Gene3D" id="1.10.630.10">
    <property type="entry name" value="Cytochrome P450"/>
    <property type="match status" value="1"/>
</dbReference>
<evidence type="ECO:0000256" key="8">
    <source>
        <dbReference type="ARBA" id="ARBA00023002"/>
    </source>
</evidence>
<evidence type="ECO:0000256" key="4">
    <source>
        <dbReference type="ARBA" id="ARBA00022617"/>
    </source>
</evidence>
<comment type="similarity">
    <text evidence="3 13">Belongs to the cytochrome P450 family.</text>
</comment>
<dbReference type="GO" id="GO:0016020">
    <property type="term" value="C:membrane"/>
    <property type="evidence" value="ECO:0007669"/>
    <property type="project" value="UniProtKB-SubCell"/>
</dbReference>
<keyword evidence="11" id="KW-0472">Membrane</keyword>
<keyword evidence="10 13" id="KW-0503">Monooxygenase</keyword>
<dbReference type="InterPro" id="IPR001128">
    <property type="entry name" value="Cyt_P450"/>
</dbReference>
<dbReference type="GO" id="GO:0020037">
    <property type="term" value="F:heme binding"/>
    <property type="evidence" value="ECO:0007669"/>
    <property type="project" value="InterPro"/>
</dbReference>
<dbReference type="SUPFAM" id="SSF48264">
    <property type="entry name" value="Cytochrome P450"/>
    <property type="match status" value="1"/>
</dbReference>
<keyword evidence="6 12" id="KW-0479">Metal-binding</keyword>
<dbReference type="InterPro" id="IPR050193">
    <property type="entry name" value="Cytochrome_P450_71"/>
</dbReference>
<keyword evidence="4 12" id="KW-0349">Heme</keyword>
<evidence type="ECO:0000256" key="9">
    <source>
        <dbReference type="ARBA" id="ARBA00023004"/>
    </source>
</evidence>
<evidence type="ECO:0000256" key="12">
    <source>
        <dbReference type="PIRSR" id="PIRSR602401-1"/>
    </source>
</evidence>